<reference evidence="2 3" key="1">
    <citation type="submission" date="2013-02" db="EMBL/GenBank/DDBJ databases">
        <title>Co-occurrence of anaerobic bacteria in colorectal carcinomas.</title>
        <authorList>
            <person name="Holt R.A."/>
            <person name="Warren R.L."/>
            <person name="Allen-Vercoe E."/>
            <person name="Pleasance S."/>
            <person name="Freeman D.J."/>
            <person name="Watson P."/>
            <person name="Moore R."/>
            <person name="Cochrane K."/>
        </authorList>
    </citation>
    <scope>NUCLEOTIDE SEQUENCE [LARGE SCALE GENOMIC DNA]</scope>
    <source>
        <strain evidence="2 3">CC57C</strain>
    </source>
</reference>
<gene>
    <name evidence="2" type="ORF">H740_10907</name>
</gene>
<dbReference type="EMBL" id="AOTD01000258">
    <property type="protein sequence ID" value="EMG29592.1"/>
    <property type="molecule type" value="Genomic_DNA"/>
</dbReference>
<accession>M3JA98</accession>
<name>M3JA98_9BACT</name>
<dbReference type="STRING" id="1073353.H740_10907"/>
<organism evidence="2 3">
    <name type="scientific">Campylobacter showae CC57C</name>
    <dbReference type="NCBI Taxonomy" id="1073353"/>
    <lineage>
        <taxon>Bacteria</taxon>
        <taxon>Pseudomonadati</taxon>
        <taxon>Campylobacterota</taxon>
        <taxon>Epsilonproteobacteria</taxon>
        <taxon>Campylobacterales</taxon>
        <taxon>Campylobacteraceae</taxon>
        <taxon>Campylobacter</taxon>
    </lineage>
</organism>
<dbReference type="Proteomes" id="UP000011782">
    <property type="component" value="Unassembled WGS sequence"/>
</dbReference>
<dbReference type="SUPFAM" id="SSF54523">
    <property type="entry name" value="Pili subunits"/>
    <property type="match status" value="1"/>
</dbReference>
<keyword evidence="1" id="KW-1133">Transmembrane helix</keyword>
<feature type="transmembrane region" description="Helical" evidence="1">
    <location>
        <begin position="7"/>
        <end position="29"/>
    </location>
</feature>
<dbReference type="RefSeq" id="WP_002953758.1">
    <property type="nucleotide sequence ID" value="NZ_AOTD01000258.1"/>
</dbReference>
<dbReference type="AlphaFoldDB" id="M3JA98"/>
<evidence type="ECO:0000256" key="1">
    <source>
        <dbReference type="SAM" id="Phobius"/>
    </source>
</evidence>
<dbReference type="InterPro" id="IPR045584">
    <property type="entry name" value="Pilin-like"/>
</dbReference>
<keyword evidence="1" id="KW-0812">Transmembrane</keyword>
<dbReference type="Gene3D" id="3.30.700.10">
    <property type="entry name" value="Glycoprotein, Type 4 Pilin"/>
    <property type="match status" value="1"/>
</dbReference>
<proteinExistence type="predicted"/>
<dbReference type="OrthoDB" id="5334987at2"/>
<keyword evidence="1" id="KW-0472">Membrane</keyword>
<comment type="caution">
    <text evidence="2">The sequence shown here is derived from an EMBL/GenBank/DDBJ whole genome shotgun (WGS) entry which is preliminary data.</text>
</comment>
<dbReference type="InterPro" id="IPR012902">
    <property type="entry name" value="N_methyl_site"/>
</dbReference>
<protein>
    <submittedName>
        <fullName evidence="2">Transformation system protein</fullName>
    </submittedName>
</protein>
<evidence type="ECO:0000313" key="3">
    <source>
        <dbReference type="Proteomes" id="UP000011782"/>
    </source>
</evidence>
<evidence type="ECO:0000313" key="2">
    <source>
        <dbReference type="EMBL" id="EMG29592.1"/>
    </source>
</evidence>
<sequence>MKRAFTVVELVFVIVILGILAVIIVPKLAATKTDAQISKFTMDLTVYVMEIASYYTAKGEFASIIEMSHSISDPSGKIKIGNTECAQIAVSYALASEVDPSRGIVEGTPIVKIIPLNGGDVVCNSAHKVAKRIIDLSPVNVGHNSIKFN</sequence>
<dbReference type="NCBIfam" id="TIGR02532">
    <property type="entry name" value="IV_pilin_GFxxxE"/>
    <property type="match status" value="1"/>
</dbReference>